<evidence type="ECO:0008006" key="4">
    <source>
        <dbReference type="Google" id="ProtNLM"/>
    </source>
</evidence>
<proteinExistence type="predicted"/>
<evidence type="ECO:0000256" key="1">
    <source>
        <dbReference type="SAM" id="SignalP"/>
    </source>
</evidence>
<feature type="signal peptide" evidence="1">
    <location>
        <begin position="1"/>
        <end position="20"/>
    </location>
</feature>
<evidence type="ECO:0000313" key="3">
    <source>
        <dbReference type="Proteomes" id="UP000198704"/>
    </source>
</evidence>
<keyword evidence="1" id="KW-0732">Signal</keyword>
<reference evidence="3" key="1">
    <citation type="submission" date="2016-10" db="EMBL/GenBank/DDBJ databases">
        <authorList>
            <person name="Varghese N."/>
            <person name="Submissions S."/>
        </authorList>
    </citation>
    <scope>NUCLEOTIDE SEQUENCE [LARGE SCALE GENOMIC DNA]</scope>
    <source>
        <strain evidence="3">BL47</strain>
    </source>
</reference>
<dbReference type="RefSeq" id="WP_143012213.1">
    <property type="nucleotide sequence ID" value="NZ_FNHS01000003.1"/>
</dbReference>
<name>A0A1G9VA58_9HYPH</name>
<sequence>MRRAALVTLAILAIPTAADARRYPPPPPNPPEALYLQAWRRAADLPPSNVLCRHRMPRRLMKALHDRCLYLTAGMTAQNCGVEDTCARTLEELQAWCGKGDRHEVPCSDASLAGAQ</sequence>
<gene>
    <name evidence="2" type="ORF">SAMN05216360_103118</name>
</gene>
<dbReference type="Proteomes" id="UP000198704">
    <property type="component" value="Unassembled WGS sequence"/>
</dbReference>
<feature type="chain" id="PRO_5011507094" description="Cysteine rich repeat-containing protein" evidence="1">
    <location>
        <begin position="21"/>
        <end position="116"/>
    </location>
</feature>
<dbReference type="AlphaFoldDB" id="A0A1G9VA58"/>
<protein>
    <recommendedName>
        <fullName evidence="4">Cysteine rich repeat-containing protein</fullName>
    </recommendedName>
</protein>
<organism evidence="2 3">
    <name type="scientific">Methylobacterium phyllostachyos</name>
    <dbReference type="NCBI Taxonomy" id="582672"/>
    <lineage>
        <taxon>Bacteria</taxon>
        <taxon>Pseudomonadati</taxon>
        <taxon>Pseudomonadota</taxon>
        <taxon>Alphaproteobacteria</taxon>
        <taxon>Hyphomicrobiales</taxon>
        <taxon>Methylobacteriaceae</taxon>
        <taxon>Methylobacterium</taxon>
    </lineage>
</organism>
<accession>A0A1G9VA58</accession>
<dbReference type="EMBL" id="FNHS01000003">
    <property type="protein sequence ID" value="SDM68947.1"/>
    <property type="molecule type" value="Genomic_DNA"/>
</dbReference>
<keyword evidence="3" id="KW-1185">Reference proteome</keyword>
<evidence type="ECO:0000313" key="2">
    <source>
        <dbReference type="EMBL" id="SDM68947.1"/>
    </source>
</evidence>